<dbReference type="PANTHER" id="PTHR43133">
    <property type="entry name" value="RNA POLYMERASE ECF-TYPE SIGMA FACTO"/>
    <property type="match status" value="1"/>
</dbReference>
<feature type="domain" description="RNA polymerase sigma-70 region 2" evidence="7">
    <location>
        <begin position="31"/>
        <end position="98"/>
    </location>
</feature>
<dbReference type="Pfam" id="PF08281">
    <property type="entry name" value="Sigma70_r4_2"/>
    <property type="match status" value="1"/>
</dbReference>
<dbReference type="GO" id="GO:0006352">
    <property type="term" value="P:DNA-templated transcription initiation"/>
    <property type="evidence" value="ECO:0007669"/>
    <property type="project" value="InterPro"/>
</dbReference>
<dbReference type="InterPro" id="IPR013249">
    <property type="entry name" value="RNA_pol_sigma70_r4_t2"/>
</dbReference>
<gene>
    <name evidence="9" type="ORF">AVDCRST_MAG50-3061</name>
</gene>
<dbReference type="Gene3D" id="1.10.10.10">
    <property type="entry name" value="Winged helix-like DNA-binding domain superfamily/Winged helix DNA-binding domain"/>
    <property type="match status" value="1"/>
</dbReference>
<keyword evidence="3" id="KW-0731">Sigma factor</keyword>
<dbReference type="AlphaFoldDB" id="A0A6J4IZH6"/>
<dbReference type="EMBL" id="CADCTF010000142">
    <property type="protein sequence ID" value="CAA9264197.1"/>
    <property type="molecule type" value="Genomic_DNA"/>
</dbReference>
<reference evidence="9" key="1">
    <citation type="submission" date="2020-02" db="EMBL/GenBank/DDBJ databases">
        <authorList>
            <person name="Meier V. D."/>
        </authorList>
    </citation>
    <scope>NUCLEOTIDE SEQUENCE</scope>
    <source>
        <strain evidence="9">AVDCRST_MAG50</strain>
    </source>
</reference>
<dbReference type="InterPro" id="IPR007627">
    <property type="entry name" value="RNA_pol_sigma70_r2"/>
</dbReference>
<dbReference type="InterPro" id="IPR014284">
    <property type="entry name" value="RNA_pol_sigma-70_dom"/>
</dbReference>
<evidence type="ECO:0000256" key="6">
    <source>
        <dbReference type="SAM" id="MobiDB-lite"/>
    </source>
</evidence>
<evidence type="ECO:0000256" key="4">
    <source>
        <dbReference type="ARBA" id="ARBA00023125"/>
    </source>
</evidence>
<dbReference type="CDD" id="cd06171">
    <property type="entry name" value="Sigma70_r4"/>
    <property type="match status" value="1"/>
</dbReference>
<sequence>MPARRRTEEQSDEELARAAQDGDRDALEALLARHVDRIHAICRRIAGNDADGADATQEALVAVVRGINRFDGRSRFSTWAHRVATNACLDELRRRKRRPEPTADDDPLWERRPSAASDLADRVDLDAALGRLPLDFRTAVVLRDVTGLDYAEIAEILQIPVGTVRSRIARGRAALVPLLQGNPDATTERPNR</sequence>
<dbReference type="InterPro" id="IPR039425">
    <property type="entry name" value="RNA_pol_sigma-70-like"/>
</dbReference>
<dbReference type="Gene3D" id="1.10.1740.10">
    <property type="match status" value="1"/>
</dbReference>
<evidence type="ECO:0000313" key="9">
    <source>
        <dbReference type="EMBL" id="CAA9264197.1"/>
    </source>
</evidence>
<feature type="domain" description="RNA polymerase sigma factor 70 region 4 type 2" evidence="8">
    <location>
        <begin position="123"/>
        <end position="175"/>
    </location>
</feature>
<evidence type="ECO:0000256" key="3">
    <source>
        <dbReference type="ARBA" id="ARBA00023082"/>
    </source>
</evidence>
<dbReference type="PANTHER" id="PTHR43133:SF8">
    <property type="entry name" value="RNA POLYMERASE SIGMA FACTOR HI_1459-RELATED"/>
    <property type="match status" value="1"/>
</dbReference>
<evidence type="ECO:0000259" key="8">
    <source>
        <dbReference type="Pfam" id="PF08281"/>
    </source>
</evidence>
<name>A0A6J4IZH6_9ACTN</name>
<keyword evidence="4" id="KW-0238">DNA-binding</keyword>
<evidence type="ECO:0000259" key="7">
    <source>
        <dbReference type="Pfam" id="PF04542"/>
    </source>
</evidence>
<keyword evidence="2" id="KW-0805">Transcription regulation</keyword>
<evidence type="ECO:0000256" key="5">
    <source>
        <dbReference type="ARBA" id="ARBA00023163"/>
    </source>
</evidence>
<dbReference type="SUPFAM" id="SSF88946">
    <property type="entry name" value="Sigma2 domain of RNA polymerase sigma factors"/>
    <property type="match status" value="1"/>
</dbReference>
<protein>
    <submittedName>
        <fullName evidence="9">RNA polymerase sigma-54 factor RpoN</fullName>
    </submittedName>
</protein>
<organism evidence="9">
    <name type="scientific">uncultured Acidimicrobiales bacterium</name>
    <dbReference type="NCBI Taxonomy" id="310071"/>
    <lineage>
        <taxon>Bacteria</taxon>
        <taxon>Bacillati</taxon>
        <taxon>Actinomycetota</taxon>
        <taxon>Acidimicrobiia</taxon>
        <taxon>Acidimicrobiales</taxon>
        <taxon>environmental samples</taxon>
    </lineage>
</organism>
<dbReference type="InterPro" id="IPR036388">
    <property type="entry name" value="WH-like_DNA-bd_sf"/>
</dbReference>
<feature type="region of interest" description="Disordered" evidence="6">
    <location>
        <begin position="1"/>
        <end position="20"/>
    </location>
</feature>
<dbReference type="GO" id="GO:0016987">
    <property type="term" value="F:sigma factor activity"/>
    <property type="evidence" value="ECO:0007669"/>
    <property type="project" value="UniProtKB-KW"/>
</dbReference>
<dbReference type="InterPro" id="IPR013324">
    <property type="entry name" value="RNA_pol_sigma_r3/r4-like"/>
</dbReference>
<dbReference type="InterPro" id="IPR013325">
    <property type="entry name" value="RNA_pol_sigma_r2"/>
</dbReference>
<dbReference type="GO" id="GO:0003677">
    <property type="term" value="F:DNA binding"/>
    <property type="evidence" value="ECO:0007669"/>
    <property type="project" value="UniProtKB-KW"/>
</dbReference>
<dbReference type="SUPFAM" id="SSF88659">
    <property type="entry name" value="Sigma3 and sigma4 domains of RNA polymerase sigma factors"/>
    <property type="match status" value="1"/>
</dbReference>
<proteinExistence type="inferred from homology"/>
<evidence type="ECO:0000256" key="1">
    <source>
        <dbReference type="ARBA" id="ARBA00010641"/>
    </source>
</evidence>
<dbReference type="NCBIfam" id="TIGR02937">
    <property type="entry name" value="sigma70-ECF"/>
    <property type="match status" value="1"/>
</dbReference>
<evidence type="ECO:0000256" key="2">
    <source>
        <dbReference type="ARBA" id="ARBA00023015"/>
    </source>
</evidence>
<comment type="similarity">
    <text evidence="1">Belongs to the sigma-70 factor family. ECF subfamily.</text>
</comment>
<accession>A0A6J4IZH6</accession>
<keyword evidence="5" id="KW-0804">Transcription</keyword>
<dbReference type="Pfam" id="PF04542">
    <property type="entry name" value="Sigma70_r2"/>
    <property type="match status" value="1"/>
</dbReference>